<gene>
    <name evidence="2" type="ORF">GN244_ATG14633</name>
</gene>
<dbReference type="Proteomes" id="UP000602510">
    <property type="component" value="Unassembled WGS sequence"/>
</dbReference>
<dbReference type="AlphaFoldDB" id="A0A833SWZ5"/>
<feature type="region of interest" description="Disordered" evidence="1">
    <location>
        <begin position="52"/>
        <end position="71"/>
    </location>
</feature>
<organism evidence="2 3">
    <name type="scientific">Phytophthora infestans</name>
    <name type="common">Potato late blight agent</name>
    <name type="synonym">Botrytis infestans</name>
    <dbReference type="NCBI Taxonomy" id="4787"/>
    <lineage>
        <taxon>Eukaryota</taxon>
        <taxon>Sar</taxon>
        <taxon>Stramenopiles</taxon>
        <taxon>Oomycota</taxon>
        <taxon>Peronosporomycetes</taxon>
        <taxon>Peronosporales</taxon>
        <taxon>Peronosporaceae</taxon>
        <taxon>Phytophthora</taxon>
    </lineage>
</organism>
<keyword evidence="3" id="KW-1185">Reference proteome</keyword>
<dbReference type="EMBL" id="WSZM01000423">
    <property type="protein sequence ID" value="KAF4033299.1"/>
    <property type="molecule type" value="Genomic_DNA"/>
</dbReference>
<reference evidence="2" key="1">
    <citation type="submission" date="2020-04" db="EMBL/GenBank/DDBJ databases">
        <title>Hybrid Assembly of Korean Phytophthora infestans isolates.</title>
        <authorList>
            <person name="Prokchorchik M."/>
            <person name="Lee Y."/>
            <person name="Seo J."/>
            <person name="Cho J.-H."/>
            <person name="Park Y.-E."/>
            <person name="Jang D.-C."/>
            <person name="Im J.-S."/>
            <person name="Choi J.-G."/>
            <person name="Park H.-J."/>
            <person name="Lee G.-B."/>
            <person name="Lee Y.-G."/>
            <person name="Hong S.-Y."/>
            <person name="Cho K."/>
            <person name="Sohn K.H."/>
        </authorList>
    </citation>
    <scope>NUCLEOTIDE SEQUENCE</scope>
    <source>
        <strain evidence="2">KR_1_A1</strain>
    </source>
</reference>
<comment type="caution">
    <text evidence="2">The sequence shown here is derived from an EMBL/GenBank/DDBJ whole genome shotgun (WGS) entry which is preliminary data.</text>
</comment>
<sequence>METYVMAANILSYGSMAFGVTGDKVIGLKPKGHVGGCHELIAARYRHEHGHSTQTTVISATPSSDGCGDVQ</sequence>
<proteinExistence type="predicted"/>
<evidence type="ECO:0000256" key="1">
    <source>
        <dbReference type="SAM" id="MobiDB-lite"/>
    </source>
</evidence>
<name>A0A833SWZ5_PHYIN</name>
<evidence type="ECO:0000313" key="2">
    <source>
        <dbReference type="EMBL" id="KAF4033299.1"/>
    </source>
</evidence>
<feature type="compositionally biased region" description="Polar residues" evidence="1">
    <location>
        <begin position="52"/>
        <end position="64"/>
    </location>
</feature>
<accession>A0A833SWZ5</accession>
<protein>
    <submittedName>
        <fullName evidence="2">Uncharacterized protein</fullName>
    </submittedName>
</protein>
<evidence type="ECO:0000313" key="3">
    <source>
        <dbReference type="Proteomes" id="UP000602510"/>
    </source>
</evidence>